<keyword evidence="6 8" id="KW-0460">Magnesium</keyword>
<feature type="domain" description="PIN" evidence="9">
    <location>
        <begin position="4"/>
        <end position="124"/>
    </location>
</feature>
<evidence type="ECO:0000256" key="4">
    <source>
        <dbReference type="ARBA" id="ARBA00022723"/>
    </source>
</evidence>
<feature type="binding site" evidence="8">
    <location>
        <position position="6"/>
    </location>
    <ligand>
        <name>Mg(2+)</name>
        <dbReference type="ChEBI" id="CHEBI:18420"/>
    </ligand>
</feature>
<dbReference type="CDD" id="cd09881">
    <property type="entry name" value="PIN_VapC4-5_FitB-like"/>
    <property type="match status" value="1"/>
</dbReference>
<dbReference type="Proteomes" id="UP001384579">
    <property type="component" value="Unassembled WGS sequence"/>
</dbReference>
<evidence type="ECO:0000259" key="9">
    <source>
        <dbReference type="Pfam" id="PF01850"/>
    </source>
</evidence>
<dbReference type="EMBL" id="JBBLXS010000053">
    <property type="protein sequence ID" value="MEK0184471.1"/>
    <property type="molecule type" value="Genomic_DNA"/>
</dbReference>
<keyword evidence="11" id="KW-1185">Reference proteome</keyword>
<dbReference type="RefSeq" id="WP_340518966.1">
    <property type="nucleotide sequence ID" value="NZ_JBBLXS010000053.1"/>
</dbReference>
<dbReference type="InterPro" id="IPR022907">
    <property type="entry name" value="VapC_family"/>
</dbReference>
<keyword evidence="4 8" id="KW-0479">Metal-binding</keyword>
<comment type="caution">
    <text evidence="10">The sequence shown here is derived from an EMBL/GenBank/DDBJ whole genome shotgun (WGS) entry which is preliminary data.</text>
</comment>
<comment type="similarity">
    <text evidence="7 8">Belongs to the PINc/VapC protein family.</text>
</comment>
<evidence type="ECO:0000256" key="7">
    <source>
        <dbReference type="ARBA" id="ARBA00038093"/>
    </source>
</evidence>
<dbReference type="PANTHER" id="PTHR33653">
    <property type="entry name" value="RIBONUCLEASE VAPC2"/>
    <property type="match status" value="1"/>
</dbReference>
<dbReference type="PANTHER" id="PTHR33653:SF1">
    <property type="entry name" value="RIBONUCLEASE VAPC2"/>
    <property type="match status" value="1"/>
</dbReference>
<proteinExistence type="inferred from homology"/>
<evidence type="ECO:0000256" key="5">
    <source>
        <dbReference type="ARBA" id="ARBA00022801"/>
    </source>
</evidence>
<dbReference type="Gene3D" id="3.40.50.1010">
    <property type="entry name" value="5'-nuclease"/>
    <property type="match status" value="1"/>
</dbReference>
<protein>
    <recommendedName>
        <fullName evidence="8">Ribonuclease VapC</fullName>
        <shortName evidence="8">RNase VapC</shortName>
        <ecNumber evidence="8">3.1.-.-</ecNumber>
    </recommendedName>
    <alternativeName>
        <fullName evidence="8">Toxin VapC</fullName>
    </alternativeName>
</protein>
<accession>A0ABU8YJI1</accession>
<gene>
    <name evidence="8" type="primary">vapC</name>
    <name evidence="10" type="ORF">WMG39_06335</name>
</gene>
<evidence type="ECO:0000256" key="2">
    <source>
        <dbReference type="ARBA" id="ARBA00022649"/>
    </source>
</evidence>
<keyword evidence="3 8" id="KW-0540">Nuclease</keyword>
<evidence type="ECO:0000313" key="11">
    <source>
        <dbReference type="Proteomes" id="UP001384579"/>
    </source>
</evidence>
<reference evidence="10 11" key="1">
    <citation type="journal article" date="2020" name="Harmful Algae">
        <title>Molecular and morphological characterization of a novel dihydroanatoxin-a producing Microcoleus species (cyanobacteria) from the Russian River, California, USA.</title>
        <authorList>
            <person name="Conklin K.Y."/>
            <person name="Stancheva R."/>
            <person name="Otten T.G."/>
            <person name="Fadness R."/>
            <person name="Boyer G.L."/>
            <person name="Read B."/>
            <person name="Zhang X."/>
            <person name="Sheath R.G."/>
        </authorList>
    </citation>
    <scope>NUCLEOTIDE SEQUENCE [LARGE SCALE GENOMIC DNA]</scope>
    <source>
        <strain evidence="10 11">PTRS2</strain>
    </source>
</reference>
<evidence type="ECO:0000313" key="10">
    <source>
        <dbReference type="EMBL" id="MEK0184471.1"/>
    </source>
</evidence>
<evidence type="ECO:0000256" key="3">
    <source>
        <dbReference type="ARBA" id="ARBA00022722"/>
    </source>
</evidence>
<feature type="binding site" evidence="8">
    <location>
        <position position="98"/>
    </location>
    <ligand>
        <name>Mg(2+)</name>
        <dbReference type="ChEBI" id="CHEBI:18420"/>
    </ligand>
</feature>
<name>A0ABU8YJI1_9CYAN</name>
<dbReference type="HAMAP" id="MF_00265">
    <property type="entry name" value="VapC_Nob1"/>
    <property type="match status" value="1"/>
</dbReference>
<comment type="function">
    <text evidence="8">Toxic component of a toxin-antitoxin (TA) system. An RNase.</text>
</comment>
<sequence length="133" mass="15094">MRFLLDTNICIYIIKRKPQKVFEKFQTIEIFDIGISSVTIAELEYGVYKSQRQEQNRAALIQLLITLPVVPFDQRSTQTYGQIRAGLERQGIVVGPMDLLIASQAISLGLTLVTNNVRELSRIPGLTLENWVD</sequence>
<dbReference type="EC" id="3.1.-.-" evidence="8"/>
<keyword evidence="5 8" id="KW-0378">Hydrolase</keyword>
<dbReference type="Pfam" id="PF01850">
    <property type="entry name" value="PIN"/>
    <property type="match status" value="1"/>
</dbReference>
<dbReference type="InterPro" id="IPR029060">
    <property type="entry name" value="PIN-like_dom_sf"/>
</dbReference>
<evidence type="ECO:0000256" key="8">
    <source>
        <dbReference type="HAMAP-Rule" id="MF_00265"/>
    </source>
</evidence>
<comment type="cofactor">
    <cofactor evidence="1 8">
        <name>Mg(2+)</name>
        <dbReference type="ChEBI" id="CHEBI:18420"/>
    </cofactor>
</comment>
<evidence type="ECO:0000256" key="1">
    <source>
        <dbReference type="ARBA" id="ARBA00001946"/>
    </source>
</evidence>
<dbReference type="InterPro" id="IPR002716">
    <property type="entry name" value="PIN_dom"/>
</dbReference>
<organism evidence="10 11">
    <name type="scientific">Microcoleus anatoxicus PTRS2</name>
    <dbReference type="NCBI Taxonomy" id="2705321"/>
    <lineage>
        <taxon>Bacteria</taxon>
        <taxon>Bacillati</taxon>
        <taxon>Cyanobacteriota</taxon>
        <taxon>Cyanophyceae</taxon>
        <taxon>Oscillatoriophycideae</taxon>
        <taxon>Oscillatoriales</taxon>
        <taxon>Microcoleaceae</taxon>
        <taxon>Microcoleus</taxon>
        <taxon>Microcoleus anatoxicus</taxon>
    </lineage>
</organism>
<dbReference type="InterPro" id="IPR050556">
    <property type="entry name" value="Type_II_TA_system_RNase"/>
</dbReference>
<dbReference type="SUPFAM" id="SSF88723">
    <property type="entry name" value="PIN domain-like"/>
    <property type="match status" value="1"/>
</dbReference>
<evidence type="ECO:0000256" key="6">
    <source>
        <dbReference type="ARBA" id="ARBA00022842"/>
    </source>
</evidence>
<keyword evidence="8" id="KW-0800">Toxin</keyword>
<keyword evidence="2 8" id="KW-1277">Toxin-antitoxin system</keyword>